<gene>
    <name evidence="1" type="ordered locus">Mnod_2729</name>
</gene>
<dbReference type="KEGG" id="mno:Mnod_2729"/>
<evidence type="ECO:0000313" key="1">
    <source>
        <dbReference type="EMBL" id="ACL57685.1"/>
    </source>
</evidence>
<evidence type="ECO:0000313" key="2">
    <source>
        <dbReference type="Proteomes" id="UP000008207"/>
    </source>
</evidence>
<keyword evidence="2" id="KW-1185">Reference proteome</keyword>
<dbReference type="EMBL" id="CP001349">
    <property type="protein sequence ID" value="ACL57685.1"/>
    <property type="molecule type" value="Genomic_DNA"/>
</dbReference>
<proteinExistence type="predicted"/>
<protein>
    <submittedName>
        <fullName evidence="1">Uncharacterized protein</fullName>
    </submittedName>
</protein>
<reference evidence="1 2" key="1">
    <citation type="submission" date="2009-01" db="EMBL/GenBank/DDBJ databases">
        <title>Complete sequence of chromosome of Methylobacterium nodulans ORS 2060.</title>
        <authorList>
            <consortium name="US DOE Joint Genome Institute"/>
            <person name="Lucas S."/>
            <person name="Copeland A."/>
            <person name="Lapidus A."/>
            <person name="Glavina del Rio T."/>
            <person name="Dalin E."/>
            <person name="Tice H."/>
            <person name="Bruce D."/>
            <person name="Goodwin L."/>
            <person name="Pitluck S."/>
            <person name="Sims D."/>
            <person name="Brettin T."/>
            <person name="Detter J.C."/>
            <person name="Han C."/>
            <person name="Larimer F."/>
            <person name="Land M."/>
            <person name="Hauser L."/>
            <person name="Kyrpides N."/>
            <person name="Ivanova N."/>
            <person name="Marx C.J."/>
            <person name="Richardson P."/>
        </authorList>
    </citation>
    <scope>NUCLEOTIDE SEQUENCE [LARGE SCALE GENOMIC DNA]</scope>
    <source>
        <strain evidence="2">LMG 21967 / CNCM I-2342 / ORS 2060</strain>
    </source>
</reference>
<organism evidence="1 2">
    <name type="scientific">Methylobacterium nodulans (strain LMG 21967 / CNCM I-2342 / ORS 2060)</name>
    <dbReference type="NCBI Taxonomy" id="460265"/>
    <lineage>
        <taxon>Bacteria</taxon>
        <taxon>Pseudomonadati</taxon>
        <taxon>Pseudomonadota</taxon>
        <taxon>Alphaproteobacteria</taxon>
        <taxon>Hyphomicrobiales</taxon>
        <taxon>Methylobacteriaceae</taxon>
        <taxon>Methylobacterium</taxon>
    </lineage>
</organism>
<dbReference type="AlphaFoldDB" id="B8IFF0"/>
<dbReference type="HOGENOM" id="CLU_3218522_0_0_5"/>
<dbReference type="STRING" id="460265.Mnod_2729"/>
<name>B8IFF0_METNO</name>
<sequence length="44" mass="4471">MFSRVGPHKLNGSTYAHAILPTAELLAALHAESADRIAGAAAGL</sequence>
<accession>B8IFF0</accession>
<dbReference type="Proteomes" id="UP000008207">
    <property type="component" value="Chromosome"/>
</dbReference>